<dbReference type="CDD" id="cd02440">
    <property type="entry name" value="AdoMet_MTases"/>
    <property type="match status" value="1"/>
</dbReference>
<dbReference type="EMBL" id="FUKM01000009">
    <property type="protein sequence ID" value="SJN09894.1"/>
    <property type="molecule type" value="Genomic_DNA"/>
</dbReference>
<dbReference type="SUPFAM" id="SSF53335">
    <property type="entry name" value="S-adenosyl-L-methionine-dependent methyltransferases"/>
    <property type="match status" value="1"/>
</dbReference>
<dbReference type="Proteomes" id="UP000196331">
    <property type="component" value="Unassembled WGS sequence"/>
</dbReference>
<proteinExistence type="predicted"/>
<gene>
    <name evidence="1" type="ORF">CZ787_02470</name>
</gene>
<name>A0A1R4HR84_9GAMM</name>
<protein>
    <submittedName>
        <fullName evidence="1">SAM-dependent methyltransferase</fullName>
    </submittedName>
</protein>
<sequence>MTTDNKTGWEAFYRANQTRAASPLLRRALGAECLPKGNGHAIDLGCGGGIETALLLTSGWKVLAIDKAPNAIARVETLKAELPSADLTVMVSRFEELKGLPSSALIHAGLSLPFCEPTHFPMLWDMILSALEPGGLFVGHLFGNRHDWAKHSTMSFHSKTEVEGLCSGLGVELFRESEGEGGLVTHHWHRFDLILRKPMV</sequence>
<dbReference type="OrthoDB" id="9804312at2"/>
<dbReference type="InterPro" id="IPR029063">
    <property type="entry name" value="SAM-dependent_MTases_sf"/>
</dbReference>
<dbReference type="GO" id="GO:0008168">
    <property type="term" value="F:methyltransferase activity"/>
    <property type="evidence" value="ECO:0007669"/>
    <property type="project" value="UniProtKB-KW"/>
</dbReference>
<keyword evidence="1" id="KW-0489">Methyltransferase</keyword>
<dbReference type="GO" id="GO:0032259">
    <property type="term" value="P:methylation"/>
    <property type="evidence" value="ECO:0007669"/>
    <property type="project" value="UniProtKB-KW"/>
</dbReference>
<keyword evidence="1" id="KW-0808">Transferase</keyword>
<dbReference type="AlphaFoldDB" id="A0A1R4HR84"/>
<comment type="caution">
    <text evidence="1">The sequence shown here is derived from an EMBL/GenBank/DDBJ whole genome shotgun (WGS) entry which is preliminary data.</text>
</comment>
<evidence type="ECO:0000313" key="2">
    <source>
        <dbReference type="Proteomes" id="UP000196331"/>
    </source>
</evidence>
<dbReference type="Gene3D" id="3.40.50.150">
    <property type="entry name" value="Vaccinia Virus protein VP39"/>
    <property type="match status" value="1"/>
</dbReference>
<dbReference type="RefSeq" id="WP_087105810.1">
    <property type="nucleotide sequence ID" value="NZ_FUKM01000009.1"/>
</dbReference>
<organism evidence="1 2">
    <name type="scientific">Halomonas citrativorans</name>
    <dbReference type="NCBI Taxonomy" id="2742612"/>
    <lineage>
        <taxon>Bacteria</taxon>
        <taxon>Pseudomonadati</taxon>
        <taxon>Pseudomonadota</taxon>
        <taxon>Gammaproteobacteria</taxon>
        <taxon>Oceanospirillales</taxon>
        <taxon>Halomonadaceae</taxon>
        <taxon>Halomonas</taxon>
    </lineage>
</organism>
<evidence type="ECO:0000313" key="1">
    <source>
        <dbReference type="EMBL" id="SJN09894.1"/>
    </source>
</evidence>
<dbReference type="Pfam" id="PF13489">
    <property type="entry name" value="Methyltransf_23"/>
    <property type="match status" value="1"/>
</dbReference>
<accession>A0A1R4HR84</accession>
<reference evidence="1 2" key="1">
    <citation type="submission" date="2017-02" db="EMBL/GenBank/DDBJ databases">
        <authorList>
            <person name="Dridi B."/>
        </authorList>
    </citation>
    <scope>NUCLEOTIDE SEQUENCE [LARGE SCALE GENOMIC DNA]</scope>
    <source>
        <strain evidence="1 2">JB380</strain>
    </source>
</reference>